<gene>
    <name evidence="7" type="ORF">BIW11_01495</name>
</gene>
<evidence type="ECO:0000313" key="8">
    <source>
        <dbReference type="Proteomes" id="UP000192247"/>
    </source>
</evidence>
<keyword evidence="4" id="KW-0576">Peroxisome</keyword>
<dbReference type="Gene3D" id="3.30.300.30">
    <property type="match status" value="1"/>
</dbReference>
<name>A0A1V9XDM3_9ACAR</name>
<dbReference type="OrthoDB" id="6493838at2759"/>
<comment type="similarity">
    <text evidence="2">Belongs to the ATP-dependent AMP-binding enzyme family.</text>
</comment>
<reference evidence="7 8" key="1">
    <citation type="journal article" date="2017" name="Gigascience">
        <title>Draft genome of the honey bee ectoparasitic mite, Tropilaelaps mercedesae, is shaped by the parasitic life history.</title>
        <authorList>
            <person name="Dong X."/>
            <person name="Armstrong S.D."/>
            <person name="Xia D."/>
            <person name="Makepeace B.L."/>
            <person name="Darby A.C."/>
            <person name="Kadowaki T."/>
        </authorList>
    </citation>
    <scope>NUCLEOTIDE SEQUENCE [LARGE SCALE GENOMIC DNA]</scope>
    <source>
        <strain evidence="7">Wuxi-XJTLU</strain>
    </source>
</reference>
<evidence type="ECO:0000256" key="3">
    <source>
        <dbReference type="ARBA" id="ARBA00022598"/>
    </source>
</evidence>
<dbReference type="InterPro" id="IPR025110">
    <property type="entry name" value="AMP-bd_C"/>
</dbReference>
<dbReference type="PANTHER" id="PTHR24096:SF149">
    <property type="entry name" value="AMP-BINDING DOMAIN-CONTAINING PROTEIN-RELATED"/>
    <property type="match status" value="1"/>
</dbReference>
<evidence type="ECO:0000313" key="7">
    <source>
        <dbReference type="EMBL" id="OQR71458.1"/>
    </source>
</evidence>
<organism evidence="7 8">
    <name type="scientific">Tropilaelaps mercedesae</name>
    <dbReference type="NCBI Taxonomy" id="418985"/>
    <lineage>
        <taxon>Eukaryota</taxon>
        <taxon>Metazoa</taxon>
        <taxon>Ecdysozoa</taxon>
        <taxon>Arthropoda</taxon>
        <taxon>Chelicerata</taxon>
        <taxon>Arachnida</taxon>
        <taxon>Acari</taxon>
        <taxon>Parasitiformes</taxon>
        <taxon>Mesostigmata</taxon>
        <taxon>Gamasina</taxon>
        <taxon>Dermanyssoidea</taxon>
        <taxon>Laelapidae</taxon>
        <taxon>Tropilaelaps</taxon>
    </lineage>
</organism>
<dbReference type="InterPro" id="IPR042099">
    <property type="entry name" value="ANL_N_sf"/>
</dbReference>
<dbReference type="InterPro" id="IPR000873">
    <property type="entry name" value="AMP-dep_synth/lig_dom"/>
</dbReference>
<dbReference type="Pfam" id="PF00501">
    <property type="entry name" value="AMP-binding"/>
    <property type="match status" value="1"/>
</dbReference>
<dbReference type="STRING" id="418985.A0A1V9XDM3"/>
<sequence length="551" mass="61949">MVLKSDFKDVAIPSEPFHEYFDRLWSRFPQRVALIDNITQEQLNYADFLRHVKQIAGCLQHGGVTSHTRVQYFLKDSITAFCIMQALKFANATIVLCRPHQQMTTREYVYQVRDSEVEFILCDVETVEHVHKTFKDHPDLKWIKVIFVGTPNELEPSRDSLNVILMDDLLKRGARWSIPLIGNAAEDIAIITYTSGTTGKPKGAKHPVKSMTGQSEMIVQGPQIIKDGDVYLLATSLFYAFEVSLSEITLNVGGTVVLARTDVKLNFPEIIERNKVTVAIILEITGRAIMATAPKFPNYKEQMKSLRLIMFCGSVLQPKFASLISDFFKPCLFSNNYGMTENFAISFTPVSPDMSCSVGRPLPNIEIKVVDMNTREEVADGMVGEVMLKSDSLMAGYLNETEETRNIEKDGWLRTGDLGYIGADDKCIYLVDRCKQIIICMDDTLSPGEIEEIIRENPAVEQAVVVGIPDEKLGEAPTAFVTVRTGFKEDKSLADQLKEDVAKLTSIYKHLYGGVYFCGWDQVPKTGNGKVSRLSLRDKFLKGEFNCRKPE</sequence>
<accession>A0A1V9XDM3</accession>
<dbReference type="EMBL" id="MNPL01014554">
    <property type="protein sequence ID" value="OQR71458.1"/>
    <property type="molecule type" value="Genomic_DNA"/>
</dbReference>
<dbReference type="PROSITE" id="PS00455">
    <property type="entry name" value="AMP_BINDING"/>
    <property type="match status" value="1"/>
</dbReference>
<dbReference type="AlphaFoldDB" id="A0A1V9XDM3"/>
<keyword evidence="8" id="KW-1185">Reference proteome</keyword>
<protein>
    <submittedName>
        <fullName evidence="7">Putative 4-coumarate--CoA ligase 5-like</fullName>
    </submittedName>
</protein>
<feature type="domain" description="AMP-dependent synthetase/ligase" evidence="5">
    <location>
        <begin position="22"/>
        <end position="398"/>
    </location>
</feature>
<comment type="caution">
    <text evidence="7">The sequence shown here is derived from an EMBL/GenBank/DDBJ whole genome shotgun (WGS) entry which is preliminary data.</text>
</comment>
<keyword evidence="3 7" id="KW-0436">Ligase</keyword>
<dbReference type="Gene3D" id="3.40.50.12780">
    <property type="entry name" value="N-terminal domain of ligase-like"/>
    <property type="match status" value="1"/>
</dbReference>
<dbReference type="InterPro" id="IPR020845">
    <property type="entry name" value="AMP-binding_CS"/>
</dbReference>
<feature type="domain" description="AMP-binding enzyme C-terminal" evidence="6">
    <location>
        <begin position="449"/>
        <end position="530"/>
    </location>
</feature>
<dbReference type="PANTHER" id="PTHR24096">
    <property type="entry name" value="LONG-CHAIN-FATTY-ACID--COA LIGASE"/>
    <property type="match status" value="1"/>
</dbReference>
<dbReference type="Proteomes" id="UP000192247">
    <property type="component" value="Unassembled WGS sequence"/>
</dbReference>
<evidence type="ECO:0000259" key="6">
    <source>
        <dbReference type="Pfam" id="PF13193"/>
    </source>
</evidence>
<dbReference type="Pfam" id="PF13193">
    <property type="entry name" value="AMP-binding_C"/>
    <property type="match status" value="1"/>
</dbReference>
<evidence type="ECO:0000256" key="2">
    <source>
        <dbReference type="ARBA" id="ARBA00006432"/>
    </source>
</evidence>
<proteinExistence type="inferred from homology"/>
<evidence type="ECO:0000256" key="4">
    <source>
        <dbReference type="ARBA" id="ARBA00023140"/>
    </source>
</evidence>
<dbReference type="GO" id="GO:0016405">
    <property type="term" value="F:CoA-ligase activity"/>
    <property type="evidence" value="ECO:0007669"/>
    <property type="project" value="TreeGrafter"/>
</dbReference>
<dbReference type="InterPro" id="IPR045851">
    <property type="entry name" value="AMP-bd_C_sf"/>
</dbReference>
<dbReference type="SUPFAM" id="SSF56801">
    <property type="entry name" value="Acetyl-CoA synthetase-like"/>
    <property type="match status" value="1"/>
</dbReference>
<comment type="subcellular location">
    <subcellularLocation>
        <location evidence="1">Peroxisome</location>
    </subcellularLocation>
</comment>
<evidence type="ECO:0000256" key="1">
    <source>
        <dbReference type="ARBA" id="ARBA00004275"/>
    </source>
</evidence>
<evidence type="ECO:0000259" key="5">
    <source>
        <dbReference type="Pfam" id="PF00501"/>
    </source>
</evidence>
<dbReference type="InParanoid" id="A0A1V9XDM3"/>
<dbReference type="GO" id="GO:0005777">
    <property type="term" value="C:peroxisome"/>
    <property type="evidence" value="ECO:0007669"/>
    <property type="project" value="UniProtKB-SubCell"/>
</dbReference>